<keyword evidence="1" id="KW-0175">Coiled coil</keyword>
<name>B9L333_THERP</name>
<evidence type="ECO:0000313" key="3">
    <source>
        <dbReference type="Proteomes" id="UP000000447"/>
    </source>
</evidence>
<organism evidence="2 3">
    <name type="scientific">Thermomicrobium roseum (strain ATCC 27502 / DSM 5159 / P-2)</name>
    <dbReference type="NCBI Taxonomy" id="309801"/>
    <lineage>
        <taxon>Bacteria</taxon>
        <taxon>Pseudomonadati</taxon>
        <taxon>Thermomicrobiota</taxon>
        <taxon>Thermomicrobia</taxon>
        <taxon>Thermomicrobiales</taxon>
        <taxon>Thermomicrobiaceae</taxon>
        <taxon>Thermomicrobium</taxon>
    </lineage>
</organism>
<evidence type="ECO:0008006" key="4">
    <source>
        <dbReference type="Google" id="ProtNLM"/>
    </source>
</evidence>
<keyword evidence="2" id="KW-0614">Plasmid</keyword>
<feature type="coiled-coil region" evidence="1">
    <location>
        <begin position="1"/>
        <end position="35"/>
    </location>
</feature>
<proteinExistence type="predicted"/>
<sequence>MARQEERLDRHEERLDRIEVEMREMRAAITTLTEAVTALTRKTEEHDHRLDRLSRLYGAEVELRALRRILDLYRAAGWEPVTRPRAVAVNGEFDVVVLMRHPERGEYWFIVEAKARLHPRDVVEFAGKLQQQQVRRALREQGVSGLTMAYLYGYSVDRRVDQAARTLGIGILDELGEAVAPQPVALD</sequence>
<dbReference type="EMBL" id="CP001276">
    <property type="protein sequence ID" value="ACM06464.1"/>
    <property type="molecule type" value="Genomic_DNA"/>
</dbReference>
<evidence type="ECO:0000256" key="1">
    <source>
        <dbReference type="SAM" id="Coils"/>
    </source>
</evidence>
<dbReference type="Proteomes" id="UP000000447">
    <property type="component" value="Plasmid unnamed"/>
</dbReference>
<keyword evidence="3" id="KW-1185">Reference proteome</keyword>
<reference evidence="2 3" key="1">
    <citation type="journal article" date="2009" name="PLoS ONE">
        <title>Complete genome sequence of the aerobic CO-oxidizing thermophile Thermomicrobium roseum.</title>
        <authorList>
            <person name="Wu D."/>
            <person name="Raymond J."/>
            <person name="Wu M."/>
            <person name="Chatterji S."/>
            <person name="Ren Q."/>
            <person name="Graham J.E."/>
            <person name="Bryant D.A."/>
            <person name="Robb F."/>
            <person name="Colman A."/>
            <person name="Tallon L.J."/>
            <person name="Badger J.H."/>
            <person name="Madupu R."/>
            <person name="Ward N.L."/>
            <person name="Eisen J.A."/>
        </authorList>
    </citation>
    <scope>NUCLEOTIDE SEQUENCE [LARGE SCALE GENOMIC DNA]</scope>
    <source>
        <strain evidence="3">ATCC 27502 / DSM 5159 / P-2</strain>
        <plasmid evidence="2">unnamed</plasmid>
    </source>
</reference>
<protein>
    <recommendedName>
        <fullName evidence="4">DUF3782 domain-containing protein</fullName>
    </recommendedName>
</protein>
<dbReference type="HOGENOM" id="CLU_1447015_0_0_0"/>
<geneLocation type="plasmid" evidence="3">
    <name>Tros</name>
</geneLocation>
<dbReference type="KEGG" id="tro:trd_A0196"/>
<accession>B9L333</accession>
<gene>
    <name evidence="2" type="ordered locus">trd_A0196</name>
</gene>
<evidence type="ECO:0000313" key="2">
    <source>
        <dbReference type="EMBL" id="ACM06464.1"/>
    </source>
</evidence>
<dbReference type="AlphaFoldDB" id="B9L333"/>